<sequence>MNGVQHSALYQGEIRHRRFATRAHAFEYRIGLLYLDLDEQDAVLGLSPLAGRARLAPFAFRETDFLPEQTRAGQSLKRAVQQQVSQALGRLIDGPVRLLTQPRSWGLAFNPASFFYCFDREERLQAILCEVSNTPWLERYHYVLPAEGDGHQHVAVAKAFHVSPFLPRDLEYHMTFSPAAARLGIHMEDWQGSAKLFDATLSLSRQPLSRATLHRHLLSFPWMTAKTVLAIYWEALRLLLKRIPLFTHQPALGTQRVAMPLRKESADEKL</sequence>
<proteinExistence type="predicted"/>
<dbReference type="Pfam" id="PF07103">
    <property type="entry name" value="DUF1365"/>
    <property type="match status" value="1"/>
</dbReference>
<dbReference type="InterPro" id="IPR010775">
    <property type="entry name" value="DUF1365"/>
</dbReference>
<evidence type="ECO:0000313" key="1">
    <source>
        <dbReference type="EMBL" id="MBB6343257.1"/>
    </source>
</evidence>
<dbReference type="PANTHER" id="PTHR33973">
    <property type="entry name" value="OS07G0153300 PROTEIN"/>
    <property type="match status" value="1"/>
</dbReference>
<accession>A0A7X0BUQ0</accession>
<dbReference type="AlphaFoldDB" id="A0A7X0BUQ0"/>
<name>A0A7X0BUQ0_9PSED</name>
<evidence type="ECO:0000313" key="2">
    <source>
        <dbReference type="Proteomes" id="UP000557193"/>
    </source>
</evidence>
<protein>
    <submittedName>
        <fullName evidence="1">DUF1365 family protein</fullName>
    </submittedName>
</protein>
<gene>
    <name evidence="1" type="ORF">HNP49_003455</name>
</gene>
<reference evidence="1 2" key="1">
    <citation type="submission" date="2020-08" db="EMBL/GenBank/DDBJ databases">
        <title>Functional genomics of gut bacteria from endangered species of beetles.</title>
        <authorList>
            <person name="Carlos-Shanley C."/>
        </authorList>
    </citation>
    <scope>NUCLEOTIDE SEQUENCE [LARGE SCALE GENOMIC DNA]</scope>
    <source>
        <strain evidence="1 2">S00202</strain>
    </source>
</reference>
<dbReference type="PANTHER" id="PTHR33973:SF4">
    <property type="entry name" value="OS07G0153300 PROTEIN"/>
    <property type="match status" value="1"/>
</dbReference>
<organism evidence="1 2">
    <name type="scientific">Pseudomonas fluvialis</name>
    <dbReference type="NCBI Taxonomy" id="1793966"/>
    <lineage>
        <taxon>Bacteria</taxon>
        <taxon>Pseudomonadati</taxon>
        <taxon>Pseudomonadota</taxon>
        <taxon>Gammaproteobacteria</taxon>
        <taxon>Pseudomonadales</taxon>
        <taxon>Pseudomonadaceae</taxon>
        <taxon>Pseudomonas</taxon>
    </lineage>
</organism>
<comment type="caution">
    <text evidence="1">The sequence shown here is derived from an EMBL/GenBank/DDBJ whole genome shotgun (WGS) entry which is preliminary data.</text>
</comment>
<dbReference type="Proteomes" id="UP000557193">
    <property type="component" value="Unassembled WGS sequence"/>
</dbReference>
<dbReference type="RefSeq" id="WP_184685344.1">
    <property type="nucleotide sequence ID" value="NZ_JACHLL010000007.1"/>
</dbReference>
<dbReference type="EMBL" id="JACHLL010000007">
    <property type="protein sequence ID" value="MBB6343257.1"/>
    <property type="molecule type" value="Genomic_DNA"/>
</dbReference>
<keyword evidence="2" id="KW-1185">Reference proteome</keyword>